<dbReference type="AlphaFoldDB" id="A0A1I0TJ91"/>
<dbReference type="STRING" id="332999.SAMN04488511_110179"/>
<protein>
    <submittedName>
        <fullName evidence="1">Uncharacterized protein</fullName>
    </submittedName>
</protein>
<sequence length="56" mass="6117">MKKLANTSPFLLLLLPVFMMIILTLTVNTNQNDAEIVVKPAKTSGSIVKQATAIFK</sequence>
<reference evidence="2" key="1">
    <citation type="submission" date="2016-10" db="EMBL/GenBank/DDBJ databases">
        <authorList>
            <person name="Varghese N."/>
            <person name="Submissions S."/>
        </authorList>
    </citation>
    <scope>NUCLEOTIDE SEQUENCE [LARGE SCALE GENOMIC DNA]</scope>
    <source>
        <strain evidence="2">DSM 18130</strain>
    </source>
</reference>
<keyword evidence="2" id="KW-1185">Reference proteome</keyword>
<dbReference type="EMBL" id="FOJM01000010">
    <property type="protein sequence ID" value="SFA51861.1"/>
    <property type="molecule type" value="Genomic_DNA"/>
</dbReference>
<gene>
    <name evidence="1" type="ORF">SAMN04488511_110179</name>
</gene>
<dbReference type="Proteomes" id="UP000198836">
    <property type="component" value="Unassembled WGS sequence"/>
</dbReference>
<evidence type="ECO:0000313" key="1">
    <source>
        <dbReference type="EMBL" id="SFA51861.1"/>
    </source>
</evidence>
<accession>A0A1I0TJ91</accession>
<organism evidence="1 2">
    <name type="scientific">Pedobacter suwonensis</name>
    <dbReference type="NCBI Taxonomy" id="332999"/>
    <lineage>
        <taxon>Bacteria</taxon>
        <taxon>Pseudomonadati</taxon>
        <taxon>Bacteroidota</taxon>
        <taxon>Sphingobacteriia</taxon>
        <taxon>Sphingobacteriales</taxon>
        <taxon>Sphingobacteriaceae</taxon>
        <taxon>Pedobacter</taxon>
    </lineage>
</organism>
<proteinExistence type="predicted"/>
<evidence type="ECO:0000313" key="2">
    <source>
        <dbReference type="Proteomes" id="UP000198836"/>
    </source>
</evidence>
<name>A0A1I0TJ91_9SPHI</name>